<dbReference type="SUPFAM" id="SSF56024">
    <property type="entry name" value="Phospholipase D/nuclease"/>
    <property type="match status" value="1"/>
</dbReference>
<dbReference type="RefSeq" id="WP_127945343.1">
    <property type="nucleotide sequence ID" value="NZ_RKLN01000001.1"/>
</dbReference>
<evidence type="ECO:0000256" key="1">
    <source>
        <dbReference type="SAM" id="MobiDB-lite"/>
    </source>
</evidence>
<dbReference type="OrthoDB" id="3594523at2"/>
<feature type="compositionally biased region" description="Acidic residues" evidence="1">
    <location>
        <begin position="174"/>
        <end position="192"/>
    </location>
</feature>
<evidence type="ECO:0000259" key="2">
    <source>
        <dbReference type="PROSITE" id="PS50035"/>
    </source>
</evidence>
<gene>
    <name evidence="3" type="ORF">EF834_02205</name>
</gene>
<keyword evidence="4" id="KW-1185">Reference proteome</keyword>
<organism evidence="3 4">
    <name type="scientific">Rhodococcus spongiicola</name>
    <dbReference type="NCBI Taxonomy" id="2487352"/>
    <lineage>
        <taxon>Bacteria</taxon>
        <taxon>Bacillati</taxon>
        <taxon>Actinomycetota</taxon>
        <taxon>Actinomycetes</taxon>
        <taxon>Mycobacteriales</taxon>
        <taxon>Nocardiaceae</taxon>
        <taxon>Rhodococcus</taxon>
    </lineage>
</organism>
<accession>A0A3S3CV13</accession>
<dbReference type="Gene3D" id="3.30.870.10">
    <property type="entry name" value="Endonuclease Chain A"/>
    <property type="match status" value="1"/>
</dbReference>
<dbReference type="CDD" id="cd09117">
    <property type="entry name" value="PLDc_Bfil_DEXD_like"/>
    <property type="match status" value="1"/>
</dbReference>
<dbReference type="Proteomes" id="UP000284333">
    <property type="component" value="Unassembled WGS sequence"/>
</dbReference>
<reference evidence="3 4" key="1">
    <citation type="submission" date="2018-11" db="EMBL/GenBank/DDBJ databases">
        <title>Rhodococcus spongicola sp. nov. and Rhodococcus xishaensis sp. nov. from marine sponges.</title>
        <authorList>
            <person name="Li L."/>
            <person name="Lin H.W."/>
        </authorList>
    </citation>
    <scope>NUCLEOTIDE SEQUENCE [LARGE SCALE GENOMIC DNA]</scope>
    <source>
        <strain evidence="3 4">LHW50502</strain>
    </source>
</reference>
<dbReference type="InterPro" id="IPR001736">
    <property type="entry name" value="PLipase_D/transphosphatidylase"/>
</dbReference>
<name>A0A3S3CV13_9NOCA</name>
<evidence type="ECO:0000313" key="4">
    <source>
        <dbReference type="Proteomes" id="UP000284333"/>
    </source>
</evidence>
<comment type="caution">
    <text evidence="3">The sequence shown here is derived from an EMBL/GenBank/DDBJ whole genome shotgun (WGS) entry which is preliminary data.</text>
</comment>
<dbReference type="GO" id="GO:0003824">
    <property type="term" value="F:catalytic activity"/>
    <property type="evidence" value="ECO:0007669"/>
    <property type="project" value="InterPro"/>
</dbReference>
<sequence>MSDVLGDRTARVIAGQNIWDELTPLLKPYSRSITAAVAYVGGEASTVLDLQRGSAIIVDADRRTVRAGSTDPRVLLAWVKAGVKVYSLKGLHAKMILAEAVGTEHDAFAVIGSANLSQSSATRLFESVALADGECLDEVRAALIEWKSAATPLKLADLEHLIEQFGIDRTASPDVDDDDEAGIEPDDEELAEPDIGAERSSRPTVIHLCPVDRDVKLTEEAEARADELSEKYGIVDSLDYQIDILSRDGEESVKYDTDEYIVLVDGTKTGSPRRNGGVSEPGRLVHTYLDSFAFPPRRYYYLLVQRSEFAVSVPDIESAFEPLGERPDFRGKCVRERFVDALLGLWPDLEYKETSPLQLHPKAGRS</sequence>
<dbReference type="PROSITE" id="PS50035">
    <property type="entry name" value="PLD"/>
    <property type="match status" value="1"/>
</dbReference>
<dbReference type="EMBL" id="RKLN01000001">
    <property type="protein sequence ID" value="RVW06285.1"/>
    <property type="molecule type" value="Genomic_DNA"/>
</dbReference>
<proteinExistence type="predicted"/>
<feature type="region of interest" description="Disordered" evidence="1">
    <location>
        <begin position="169"/>
        <end position="194"/>
    </location>
</feature>
<evidence type="ECO:0000313" key="3">
    <source>
        <dbReference type="EMBL" id="RVW06285.1"/>
    </source>
</evidence>
<protein>
    <recommendedName>
        <fullName evidence="2">PLD phosphodiesterase domain-containing protein</fullName>
    </recommendedName>
</protein>
<feature type="domain" description="PLD phosphodiesterase" evidence="2">
    <location>
        <begin position="87"/>
        <end position="120"/>
    </location>
</feature>
<dbReference type="AlphaFoldDB" id="A0A3S3CV13"/>
<dbReference type="GO" id="GO:0006793">
    <property type="term" value="P:phosphorus metabolic process"/>
    <property type="evidence" value="ECO:0007669"/>
    <property type="project" value="UniProtKB-ARBA"/>
</dbReference>